<feature type="domain" description="Acyl-CoA thioesterase-like N-terminal HotDog" evidence="2">
    <location>
        <begin position="215"/>
        <end position="305"/>
    </location>
</feature>
<sequence length="309" mass="32015">MTESPLIAPQSTAPQPADPLSALGIGGVRVEDGVAFAEQQLSARFADHRGRIELPALAVLFDDLGGIPFHVAQDGAATLQARLTLSYQGDVDIDDRLSGVSRLRTSDEHYGGTTVEIRAAAGDICCVGTARNVRVGRASADDAPQPHRDAPPAAGALGIALPAPIEAGLEGAQIVDELVSGTRPLGPLAELLGGRLESAPDLPEGSVRFISSTRPWMGNTFGTMHGGIIATIVAQASSFAAQAGAPAGADYQLGDLTVGFYRSPAVQGEEVTVDVVPIKTGRRIASFEATLRSHDGVLLSRATADAHYR</sequence>
<gene>
    <name evidence="3" type="ORF">GS4_11_00700</name>
</gene>
<dbReference type="InterPro" id="IPR039298">
    <property type="entry name" value="ACOT13"/>
</dbReference>
<comment type="caution">
    <text evidence="3">The sequence shown here is derived from an EMBL/GenBank/DDBJ whole genome shotgun (WGS) entry which is preliminary data.</text>
</comment>
<dbReference type="OrthoDB" id="9813282at2"/>
<dbReference type="InterPro" id="IPR029069">
    <property type="entry name" value="HotDog_dom_sf"/>
</dbReference>
<keyword evidence="1" id="KW-0378">Hydrolase</keyword>
<protein>
    <recommendedName>
        <fullName evidence="2">Acyl-CoA thioesterase-like N-terminal HotDog domain-containing protein</fullName>
    </recommendedName>
</protein>
<dbReference type="CDD" id="cd03443">
    <property type="entry name" value="PaaI_thioesterase"/>
    <property type="match status" value="1"/>
</dbReference>
<dbReference type="Pfam" id="PF13622">
    <property type="entry name" value="4HBT_3"/>
    <property type="match status" value="1"/>
</dbReference>
<evidence type="ECO:0000313" key="3">
    <source>
        <dbReference type="EMBL" id="GAC67801.1"/>
    </source>
</evidence>
<reference evidence="3 4" key="1">
    <citation type="submission" date="2013-01" db="EMBL/GenBank/DDBJ databases">
        <title>Whole genome shotgun sequence of Gordonia soli NBRC 108243.</title>
        <authorList>
            <person name="Isaki-Nakamura S."/>
            <person name="Hosoyama A."/>
            <person name="Tsuchikane K."/>
            <person name="Ando Y."/>
            <person name="Baba S."/>
            <person name="Ohji S."/>
            <person name="Hamada M."/>
            <person name="Tamura T."/>
            <person name="Yamazoe A."/>
            <person name="Yamazaki S."/>
            <person name="Fujita N."/>
        </authorList>
    </citation>
    <scope>NUCLEOTIDE SEQUENCE [LARGE SCALE GENOMIC DNA]</scope>
    <source>
        <strain evidence="3 4">NBRC 108243</strain>
    </source>
</reference>
<dbReference type="STRING" id="1223545.GS4_11_00700"/>
<dbReference type="RefSeq" id="WP_007619361.1">
    <property type="nucleotide sequence ID" value="NZ_BANX01000011.1"/>
</dbReference>
<dbReference type="Proteomes" id="UP000011666">
    <property type="component" value="Unassembled WGS sequence"/>
</dbReference>
<dbReference type="AlphaFoldDB" id="M0QHM1"/>
<dbReference type="PANTHER" id="PTHR21660:SF1">
    <property type="entry name" value="ACYL-COENZYME A THIOESTERASE 13"/>
    <property type="match status" value="1"/>
</dbReference>
<dbReference type="eggNOG" id="COG2050">
    <property type="taxonomic scope" value="Bacteria"/>
</dbReference>
<dbReference type="GO" id="GO:0047617">
    <property type="term" value="F:fatty acyl-CoA hydrolase activity"/>
    <property type="evidence" value="ECO:0007669"/>
    <property type="project" value="InterPro"/>
</dbReference>
<dbReference type="InterPro" id="IPR049449">
    <property type="entry name" value="TesB_ACOT8-like_N"/>
</dbReference>
<evidence type="ECO:0000259" key="2">
    <source>
        <dbReference type="Pfam" id="PF13622"/>
    </source>
</evidence>
<name>M0QHM1_9ACTN</name>
<accession>M0QHM1</accession>
<organism evidence="3 4">
    <name type="scientific">Gordonia soli NBRC 108243</name>
    <dbReference type="NCBI Taxonomy" id="1223545"/>
    <lineage>
        <taxon>Bacteria</taxon>
        <taxon>Bacillati</taxon>
        <taxon>Actinomycetota</taxon>
        <taxon>Actinomycetes</taxon>
        <taxon>Mycobacteriales</taxon>
        <taxon>Gordoniaceae</taxon>
        <taxon>Gordonia</taxon>
    </lineage>
</organism>
<dbReference type="EMBL" id="BANX01000011">
    <property type="protein sequence ID" value="GAC67801.1"/>
    <property type="molecule type" value="Genomic_DNA"/>
</dbReference>
<keyword evidence="4" id="KW-1185">Reference proteome</keyword>
<dbReference type="SUPFAM" id="SSF54637">
    <property type="entry name" value="Thioesterase/thiol ester dehydrase-isomerase"/>
    <property type="match status" value="2"/>
</dbReference>
<dbReference type="PANTHER" id="PTHR21660">
    <property type="entry name" value="THIOESTERASE SUPERFAMILY MEMBER-RELATED"/>
    <property type="match status" value="1"/>
</dbReference>
<evidence type="ECO:0000313" key="4">
    <source>
        <dbReference type="Proteomes" id="UP000011666"/>
    </source>
</evidence>
<evidence type="ECO:0000256" key="1">
    <source>
        <dbReference type="ARBA" id="ARBA00022801"/>
    </source>
</evidence>
<dbReference type="Gene3D" id="3.10.129.10">
    <property type="entry name" value="Hotdog Thioesterase"/>
    <property type="match status" value="2"/>
</dbReference>
<proteinExistence type="predicted"/>